<dbReference type="GO" id="GO:0030154">
    <property type="term" value="P:cell differentiation"/>
    <property type="evidence" value="ECO:0007669"/>
    <property type="project" value="TreeGrafter"/>
</dbReference>
<evidence type="ECO:0000256" key="2">
    <source>
        <dbReference type="ARBA" id="ARBA00023125"/>
    </source>
</evidence>
<feature type="region of interest" description="Disordered" evidence="7">
    <location>
        <begin position="1"/>
        <end position="40"/>
    </location>
</feature>
<dbReference type="GO" id="GO:0005634">
    <property type="term" value="C:nucleus"/>
    <property type="evidence" value="ECO:0007669"/>
    <property type="project" value="UniProtKB-SubCell"/>
</dbReference>
<feature type="region of interest" description="Disordered" evidence="7">
    <location>
        <begin position="172"/>
        <end position="281"/>
    </location>
</feature>
<feature type="compositionally biased region" description="Low complexity" evidence="7">
    <location>
        <begin position="172"/>
        <end position="193"/>
    </location>
</feature>
<keyword evidence="4 5" id="KW-0539">Nucleus</keyword>
<dbReference type="Proteomes" id="UP000053815">
    <property type="component" value="Unassembled WGS sequence"/>
</dbReference>
<dbReference type="GO" id="GO:0000978">
    <property type="term" value="F:RNA polymerase II cis-regulatory region sequence-specific DNA binding"/>
    <property type="evidence" value="ECO:0007669"/>
    <property type="project" value="TreeGrafter"/>
</dbReference>
<evidence type="ECO:0000256" key="6">
    <source>
        <dbReference type="RuleBase" id="RU000682"/>
    </source>
</evidence>
<feature type="domain" description="Homeobox" evidence="8">
    <location>
        <begin position="27"/>
        <end position="87"/>
    </location>
</feature>
<sequence length="537" mass="61169">MPSLPLPPPPPPRSVIPNEKESSVDSTSTPRKRTRATPEQLAVLEKTFNVNPSPNNRVREQLSRELGMSERSIQIWFQNRRAKVKNVAKKSSMLHDETLRMQYYASSAAAAACQAAVYHQRQKEGKDVSDVMEDPIKSNPDLYYYYYYYYFNQQQQLQQRQKHHHQMYHPYMQQQHQHQHQRYPSSSSSSSSSVPPPPISLKSMPPPPPPPPHSVTAAIVDDTTGSISPSDTLKSDPYSQWSKKEVHQQRARAHTIGPYPSNFQHQPNNSKQFRGSSAELSNKNPMIPLSINTTNIVENINYTSMMNTASSLSPSQHEQFANLTVQDLSFYDQHPHLQQQQLQQQQQLTWTDLPFYEDPSLMMTPTTPSIFTANNNNTYDIPSASTATTTTATTNTTNIQIISAEALQIGTWKRMTFEPNDLSCQFDRDTKLFSWCIQDGISKFKMEFPQEFVQSIKLSPLASRPGWARLEMNVLSTQHISFYMETPQQSWVQCRDYTEDKQASVVSLHQLDGPALALKAELESLSKGNEYLATIIH</sequence>
<protein>
    <recommendedName>
        <fullName evidence="8">Homeobox domain-containing protein</fullName>
    </recommendedName>
</protein>
<dbReference type="PANTHER" id="PTHR24324">
    <property type="entry name" value="HOMEOBOX PROTEIN HHEX"/>
    <property type="match status" value="1"/>
</dbReference>
<evidence type="ECO:0000256" key="3">
    <source>
        <dbReference type="ARBA" id="ARBA00023155"/>
    </source>
</evidence>
<dbReference type="InterPro" id="IPR009057">
    <property type="entry name" value="Homeodomain-like_sf"/>
</dbReference>
<name>A0A0C9MFB2_9FUNG</name>
<gene>
    <name evidence="9" type="ORF">MAM1_0264d08918</name>
</gene>
<feature type="DNA-binding region" description="Homeobox" evidence="5">
    <location>
        <begin position="29"/>
        <end position="88"/>
    </location>
</feature>
<keyword evidence="2 5" id="KW-0238">DNA-binding</keyword>
<evidence type="ECO:0000256" key="7">
    <source>
        <dbReference type="SAM" id="MobiDB-lite"/>
    </source>
</evidence>
<evidence type="ECO:0000313" key="10">
    <source>
        <dbReference type="Proteomes" id="UP000053815"/>
    </source>
</evidence>
<dbReference type="STRING" id="91626.A0A0C9MFB2"/>
<evidence type="ECO:0000256" key="1">
    <source>
        <dbReference type="ARBA" id="ARBA00004123"/>
    </source>
</evidence>
<accession>A0A0C9MFB2</accession>
<proteinExistence type="predicted"/>
<dbReference type="InterPro" id="IPR017970">
    <property type="entry name" value="Homeobox_CS"/>
</dbReference>
<dbReference type="PANTHER" id="PTHR24324:SF5">
    <property type="entry name" value="HEMATOPOIETICALLY-EXPRESSED HOMEOBOX PROTEIN HHEX"/>
    <property type="match status" value="1"/>
</dbReference>
<dbReference type="SUPFAM" id="SSF46689">
    <property type="entry name" value="Homeodomain-like"/>
    <property type="match status" value="1"/>
</dbReference>
<dbReference type="PROSITE" id="PS00027">
    <property type="entry name" value="HOMEOBOX_1"/>
    <property type="match status" value="1"/>
</dbReference>
<evidence type="ECO:0000259" key="8">
    <source>
        <dbReference type="PROSITE" id="PS50071"/>
    </source>
</evidence>
<keyword evidence="3 5" id="KW-0371">Homeobox</keyword>
<dbReference type="OrthoDB" id="6159439at2759"/>
<dbReference type="Gene3D" id="1.10.10.60">
    <property type="entry name" value="Homeodomain-like"/>
    <property type="match status" value="1"/>
</dbReference>
<keyword evidence="10" id="KW-1185">Reference proteome</keyword>
<organism evidence="9">
    <name type="scientific">Mucor ambiguus</name>
    <dbReference type="NCBI Taxonomy" id="91626"/>
    <lineage>
        <taxon>Eukaryota</taxon>
        <taxon>Fungi</taxon>
        <taxon>Fungi incertae sedis</taxon>
        <taxon>Mucoromycota</taxon>
        <taxon>Mucoromycotina</taxon>
        <taxon>Mucoromycetes</taxon>
        <taxon>Mucorales</taxon>
        <taxon>Mucorineae</taxon>
        <taxon>Mucoraceae</taxon>
        <taxon>Mucor</taxon>
    </lineage>
</organism>
<evidence type="ECO:0000313" key="9">
    <source>
        <dbReference type="EMBL" id="GAN09391.1"/>
    </source>
</evidence>
<dbReference type="PROSITE" id="PS50071">
    <property type="entry name" value="HOMEOBOX_2"/>
    <property type="match status" value="1"/>
</dbReference>
<feature type="compositionally biased region" description="Pro residues" evidence="7">
    <location>
        <begin position="1"/>
        <end position="14"/>
    </location>
</feature>
<dbReference type="GO" id="GO:0000981">
    <property type="term" value="F:DNA-binding transcription factor activity, RNA polymerase II-specific"/>
    <property type="evidence" value="ECO:0007669"/>
    <property type="project" value="InterPro"/>
</dbReference>
<evidence type="ECO:0000256" key="5">
    <source>
        <dbReference type="PROSITE-ProRule" id="PRU00108"/>
    </source>
</evidence>
<dbReference type="Pfam" id="PF00046">
    <property type="entry name" value="Homeodomain"/>
    <property type="match status" value="1"/>
</dbReference>
<dbReference type="EMBL" id="DF836553">
    <property type="protein sequence ID" value="GAN09391.1"/>
    <property type="molecule type" value="Genomic_DNA"/>
</dbReference>
<dbReference type="SMART" id="SM00389">
    <property type="entry name" value="HOX"/>
    <property type="match status" value="1"/>
</dbReference>
<evidence type="ECO:0000256" key="4">
    <source>
        <dbReference type="ARBA" id="ARBA00023242"/>
    </source>
</evidence>
<reference evidence="9" key="1">
    <citation type="submission" date="2014-09" db="EMBL/GenBank/DDBJ databases">
        <title>Draft genome sequence of an oleaginous Mucoromycotina fungus Mucor ambiguus NBRC6742.</title>
        <authorList>
            <person name="Takeda I."/>
            <person name="Yamane N."/>
            <person name="Morita T."/>
            <person name="Tamano K."/>
            <person name="Machida M."/>
            <person name="Baker S."/>
            <person name="Koike H."/>
        </authorList>
    </citation>
    <scope>NUCLEOTIDE SEQUENCE</scope>
    <source>
        <strain evidence="9">NBRC 6742</strain>
    </source>
</reference>
<feature type="compositionally biased region" description="Polar residues" evidence="7">
    <location>
        <begin position="223"/>
        <end position="241"/>
    </location>
</feature>
<feature type="compositionally biased region" description="Polar residues" evidence="7">
    <location>
        <begin position="261"/>
        <end position="281"/>
    </location>
</feature>
<dbReference type="CDD" id="cd00086">
    <property type="entry name" value="homeodomain"/>
    <property type="match status" value="1"/>
</dbReference>
<dbReference type="InterPro" id="IPR057939">
    <property type="entry name" value="TRF2_HOY1_PH"/>
</dbReference>
<dbReference type="InterPro" id="IPR001356">
    <property type="entry name" value="HD"/>
</dbReference>
<comment type="subcellular location">
    <subcellularLocation>
        <location evidence="1 5 6">Nucleus</location>
    </subcellularLocation>
</comment>
<feature type="compositionally biased region" description="Pro residues" evidence="7">
    <location>
        <begin position="194"/>
        <end position="213"/>
    </location>
</feature>
<dbReference type="AlphaFoldDB" id="A0A0C9MFB2"/>
<dbReference type="Pfam" id="PF24818">
    <property type="entry name" value="PH_TRF2_HOY1"/>
    <property type="match status" value="1"/>
</dbReference>
<dbReference type="InterPro" id="IPR051000">
    <property type="entry name" value="Homeobox_DNA-bind_prot"/>
</dbReference>